<protein>
    <submittedName>
        <fullName evidence="1">Uncharacterized protein</fullName>
    </submittedName>
</protein>
<keyword evidence="2" id="KW-1185">Reference proteome</keyword>
<reference evidence="1 2" key="1">
    <citation type="submission" date="2019-06" db="EMBL/GenBank/DDBJ databases">
        <title>Whole genome shotgun sequence of Acetobacter peroxydans NBRC 13755.</title>
        <authorList>
            <person name="Hosoyama A."/>
            <person name="Uohara A."/>
            <person name="Ohji S."/>
            <person name="Ichikawa N."/>
        </authorList>
    </citation>
    <scope>NUCLEOTIDE SEQUENCE [LARGE SCALE GENOMIC DNA]</scope>
    <source>
        <strain evidence="1 2">NBRC 13755</strain>
    </source>
</reference>
<dbReference type="AlphaFoldDB" id="A0A4Y3TUS1"/>
<evidence type="ECO:0000313" key="1">
    <source>
        <dbReference type="EMBL" id="GEB85448.1"/>
    </source>
</evidence>
<accession>A0A4Y3TUS1</accession>
<name>A0A4Y3TUS1_9PROT</name>
<evidence type="ECO:0000313" key="2">
    <source>
        <dbReference type="Proteomes" id="UP000317730"/>
    </source>
</evidence>
<organism evidence="1 2">
    <name type="scientific">Acetobacter peroxydans</name>
    <dbReference type="NCBI Taxonomy" id="104098"/>
    <lineage>
        <taxon>Bacteria</taxon>
        <taxon>Pseudomonadati</taxon>
        <taxon>Pseudomonadota</taxon>
        <taxon>Alphaproteobacteria</taxon>
        <taxon>Acetobacterales</taxon>
        <taxon>Acetobacteraceae</taxon>
        <taxon>Acetobacter</taxon>
    </lineage>
</organism>
<proteinExistence type="predicted"/>
<dbReference type="RefSeq" id="WP_141375690.1">
    <property type="nucleotide sequence ID" value="NZ_BAPL01000001.1"/>
</dbReference>
<gene>
    <name evidence="1" type="ORF">APE01nite_12450</name>
</gene>
<comment type="caution">
    <text evidence="1">The sequence shown here is derived from an EMBL/GenBank/DDBJ whole genome shotgun (WGS) entry which is preliminary data.</text>
</comment>
<dbReference type="Proteomes" id="UP000317730">
    <property type="component" value="Unassembled WGS sequence"/>
</dbReference>
<sequence length="178" mass="18461">MIQRQKPARPRSGNVAIEAALVLSLCAVLLAGMVEVGQALRRWYQLSALTDHVGQMVARSEHPSGSFIQTILSTEQALPVLRRDGAVLQVGIVRVLAGASGINVVARYDTGAGGRCVPHDPAVALPALSGVVGVFVVVQGCMPAQGSRVVGGGVLPTLYSSSVFALEFPMHAGDVKAP</sequence>
<dbReference type="EMBL" id="BJMV01000005">
    <property type="protein sequence ID" value="GEB85448.1"/>
    <property type="molecule type" value="Genomic_DNA"/>
</dbReference>
<dbReference type="OrthoDB" id="9932330at2"/>